<evidence type="ECO:0000313" key="4">
    <source>
        <dbReference type="Proteomes" id="UP001589613"/>
    </source>
</evidence>
<gene>
    <name evidence="3" type="ORF">ACFFN0_00880</name>
</gene>
<proteinExistence type="predicted"/>
<accession>A0ABV5UYH6</accession>
<protein>
    <submittedName>
        <fullName evidence="3">SseB family protein</fullName>
    </submittedName>
</protein>
<name>A0ABV5UYH6_9MICO</name>
<evidence type="ECO:0000259" key="2">
    <source>
        <dbReference type="Pfam" id="PF07179"/>
    </source>
</evidence>
<evidence type="ECO:0000256" key="1">
    <source>
        <dbReference type="SAM" id="MobiDB-lite"/>
    </source>
</evidence>
<evidence type="ECO:0000313" key="3">
    <source>
        <dbReference type="EMBL" id="MFB9730596.1"/>
    </source>
</evidence>
<feature type="region of interest" description="Disordered" evidence="1">
    <location>
        <begin position="1"/>
        <end position="37"/>
    </location>
</feature>
<feature type="compositionally biased region" description="Basic and acidic residues" evidence="1">
    <location>
        <begin position="1"/>
        <end position="11"/>
    </location>
</feature>
<dbReference type="Pfam" id="PF07179">
    <property type="entry name" value="SseB"/>
    <property type="match status" value="1"/>
</dbReference>
<keyword evidence="4" id="KW-1185">Reference proteome</keyword>
<sequence length="263" mass="26948">MTHRFSSHDPQEGSDSAGVPWQGRTLTGTGFDQDDGTADEGLAVLLQAHRRAGDGGGGPPVDPAELVAAVAQARLIVPVVAVPGEIDDSSGVPVDTRSDMASVTLVAPDGARALPAFTSVAALTAWNADARPVPVTAQRAALAAVQEGCSVIPLDLPSPPGSAAYLLRPSMVWALAMGRPWGPAHEDDQVLCAVAAAVADQEAVVDHRCTAGPDGALQVELTLAPGLGQEEIRRLVTGVGERIAADGEARARIDAVAFRLGRT</sequence>
<dbReference type="RefSeq" id="WP_141337400.1">
    <property type="nucleotide sequence ID" value="NZ_JBHMAX010000002.1"/>
</dbReference>
<reference evidence="3 4" key="1">
    <citation type="submission" date="2024-09" db="EMBL/GenBank/DDBJ databases">
        <authorList>
            <person name="Sun Q."/>
            <person name="Mori K."/>
        </authorList>
    </citation>
    <scope>NUCLEOTIDE SEQUENCE [LARGE SCALE GENOMIC DNA]</scope>
    <source>
        <strain evidence="3 4">JCM 12763</strain>
    </source>
</reference>
<feature type="domain" description="SseB protein N-terminal" evidence="2">
    <location>
        <begin position="61"/>
        <end position="173"/>
    </location>
</feature>
<organism evidence="3 4">
    <name type="scientific">Ornithinimicrobium kibberense</name>
    <dbReference type="NCBI Taxonomy" id="282060"/>
    <lineage>
        <taxon>Bacteria</taxon>
        <taxon>Bacillati</taxon>
        <taxon>Actinomycetota</taxon>
        <taxon>Actinomycetes</taxon>
        <taxon>Micrococcales</taxon>
        <taxon>Ornithinimicrobiaceae</taxon>
        <taxon>Ornithinimicrobium</taxon>
    </lineage>
</organism>
<dbReference type="Proteomes" id="UP001589613">
    <property type="component" value="Unassembled WGS sequence"/>
</dbReference>
<comment type="caution">
    <text evidence="3">The sequence shown here is derived from an EMBL/GenBank/DDBJ whole genome shotgun (WGS) entry which is preliminary data.</text>
</comment>
<dbReference type="EMBL" id="JBHMAX010000002">
    <property type="protein sequence ID" value="MFB9730596.1"/>
    <property type="molecule type" value="Genomic_DNA"/>
</dbReference>
<dbReference type="InterPro" id="IPR009839">
    <property type="entry name" value="SseB_N"/>
</dbReference>